<gene>
    <name evidence="9" type="ORF">CC85DRAFT_305182</name>
</gene>
<feature type="binding site" evidence="6">
    <location>
        <position position="166"/>
    </location>
    <ligand>
        <name>FAD</name>
        <dbReference type="ChEBI" id="CHEBI:57692"/>
    </ligand>
</feature>
<evidence type="ECO:0000256" key="3">
    <source>
        <dbReference type="ARBA" id="ARBA00022630"/>
    </source>
</evidence>
<feature type="binding site" evidence="6">
    <location>
        <position position="185"/>
    </location>
    <ligand>
        <name>FAD</name>
        <dbReference type="ChEBI" id="CHEBI:57692"/>
    </ligand>
</feature>
<dbReference type="PROSITE" id="PS51384">
    <property type="entry name" value="FAD_FR"/>
    <property type="match status" value="1"/>
</dbReference>
<dbReference type="InterPro" id="IPR017927">
    <property type="entry name" value="FAD-bd_FR_type"/>
</dbReference>
<protein>
    <recommendedName>
        <fullName evidence="8">FAD-binding FR-type domain-containing protein</fullName>
    </recommendedName>
</protein>
<evidence type="ECO:0000259" key="8">
    <source>
        <dbReference type="PROSITE" id="PS51384"/>
    </source>
</evidence>
<dbReference type="PANTHER" id="PTHR19370:SF184">
    <property type="entry name" value="NADH-CYTOCHROME B5 REDUCTASE-LIKE"/>
    <property type="match status" value="1"/>
</dbReference>
<organism evidence="9 10">
    <name type="scientific">Cutaneotrichosporon oleaginosum</name>
    <dbReference type="NCBI Taxonomy" id="879819"/>
    <lineage>
        <taxon>Eukaryota</taxon>
        <taxon>Fungi</taxon>
        <taxon>Dikarya</taxon>
        <taxon>Basidiomycota</taxon>
        <taxon>Agaricomycotina</taxon>
        <taxon>Tremellomycetes</taxon>
        <taxon>Trichosporonales</taxon>
        <taxon>Trichosporonaceae</taxon>
        <taxon>Cutaneotrichosporon</taxon>
    </lineage>
</organism>
<dbReference type="RefSeq" id="XP_018275767.1">
    <property type="nucleotide sequence ID" value="XM_018425586.1"/>
</dbReference>
<comment type="cofactor">
    <cofactor evidence="1 6">
        <name>FAD</name>
        <dbReference type="ChEBI" id="CHEBI:57692"/>
    </cofactor>
</comment>
<dbReference type="GeneID" id="28986189"/>
<keyword evidence="10" id="KW-1185">Reference proteome</keyword>
<dbReference type="InterPro" id="IPR008333">
    <property type="entry name" value="Cbr1-like_FAD-bd_dom"/>
</dbReference>
<feature type="domain" description="FAD-binding FR-type" evidence="8">
    <location>
        <begin position="85"/>
        <end position="217"/>
    </location>
</feature>
<sequence length="350" mass="38007">MTRPHLASLPRLRALRSLPLPLHLSTPTRPLRTPPLARSLSSASRATPTRLLIPGTLRARRRLLAVLALLPLFYFLRPASPLNPQVYSEHPVASVTPVGPAHVELVVRVPESERAQFGADAVVFSPYGVPPRPHAAPYVHTEGAAPPGTVVVQHVMVKNPDLMIERAYTPVNDVGADGEMRLVVKRVRGGEVGRLVHSRQAGDSVGLRGPVTTFAIAPPDYDRIVMISTGTAVAPFLQLLAKDVPGTTRYTLLHQTPYGGREDWSAKYIAPMAAKWGDALDVRRIQPGVVRKEDVAAALEGAQRPLVLVCLPTPLMRPLCGTLAPTLHQGPLVGLLREMGLRPDQVWKLE</sequence>
<keyword evidence="3 6" id="KW-0285">Flavoprotein</keyword>
<evidence type="ECO:0000313" key="10">
    <source>
        <dbReference type="Proteomes" id="UP000053611"/>
    </source>
</evidence>
<evidence type="ECO:0000313" key="9">
    <source>
        <dbReference type="EMBL" id="KLT39276.1"/>
    </source>
</evidence>
<feature type="binding site" evidence="6">
    <location>
        <position position="168"/>
    </location>
    <ligand>
        <name>FAD</name>
        <dbReference type="ChEBI" id="CHEBI:57692"/>
    </ligand>
</feature>
<comment type="similarity">
    <text evidence="2">Belongs to the flavoprotein pyridine nucleotide cytochrome reductase family.</text>
</comment>
<evidence type="ECO:0000256" key="4">
    <source>
        <dbReference type="ARBA" id="ARBA00022827"/>
    </source>
</evidence>
<dbReference type="STRING" id="879819.A0A0J0XDW2"/>
<dbReference type="GO" id="GO:0016491">
    <property type="term" value="F:oxidoreductase activity"/>
    <property type="evidence" value="ECO:0007669"/>
    <property type="project" value="UniProtKB-KW"/>
</dbReference>
<dbReference type="Gene3D" id="3.40.50.80">
    <property type="entry name" value="Nucleotide-binding domain of ferredoxin-NADP reductase (FNR) module"/>
    <property type="match status" value="1"/>
</dbReference>
<accession>A0A0J0XDW2</accession>
<dbReference type="InterPro" id="IPR017938">
    <property type="entry name" value="Riboflavin_synthase-like_b-brl"/>
</dbReference>
<feature type="region of interest" description="Disordered" evidence="7">
    <location>
        <begin position="23"/>
        <end position="42"/>
    </location>
</feature>
<dbReference type="OrthoDB" id="432685at2759"/>
<proteinExistence type="inferred from homology"/>
<dbReference type="Proteomes" id="UP000053611">
    <property type="component" value="Unassembled WGS sequence"/>
</dbReference>
<evidence type="ECO:0000256" key="1">
    <source>
        <dbReference type="ARBA" id="ARBA00001974"/>
    </source>
</evidence>
<evidence type="ECO:0000256" key="7">
    <source>
        <dbReference type="SAM" id="MobiDB-lite"/>
    </source>
</evidence>
<feature type="binding site" evidence="6">
    <location>
        <position position="183"/>
    </location>
    <ligand>
        <name>FAD</name>
        <dbReference type="ChEBI" id="CHEBI:57692"/>
    </ligand>
</feature>
<keyword evidence="5" id="KW-0560">Oxidoreductase</keyword>
<dbReference type="InterPro" id="IPR001834">
    <property type="entry name" value="CBR-like"/>
</dbReference>
<dbReference type="PANTHER" id="PTHR19370">
    <property type="entry name" value="NADH-CYTOCHROME B5 REDUCTASE"/>
    <property type="match status" value="1"/>
</dbReference>
<evidence type="ECO:0000256" key="2">
    <source>
        <dbReference type="ARBA" id="ARBA00006105"/>
    </source>
</evidence>
<dbReference type="SUPFAM" id="SSF63380">
    <property type="entry name" value="Riboflavin synthase domain-like"/>
    <property type="match status" value="1"/>
</dbReference>
<dbReference type="CDD" id="cd06183">
    <property type="entry name" value="cyt_b5_reduct_like"/>
    <property type="match status" value="1"/>
</dbReference>
<dbReference type="EMBL" id="KQ087264">
    <property type="protein sequence ID" value="KLT39276.1"/>
    <property type="molecule type" value="Genomic_DNA"/>
</dbReference>
<reference evidence="9 10" key="1">
    <citation type="submission" date="2015-03" db="EMBL/GenBank/DDBJ databases">
        <title>Genomics and transcriptomics of the oil-accumulating basidiomycete yeast T. oleaginosus allow insights into substrate utilization and the diverse evolutionary trajectories of mating systems in fungi.</title>
        <authorList>
            <consortium name="DOE Joint Genome Institute"/>
            <person name="Kourist R."/>
            <person name="Kracht O."/>
            <person name="Bracharz F."/>
            <person name="Lipzen A."/>
            <person name="Nolan M."/>
            <person name="Ohm R."/>
            <person name="Grigoriev I."/>
            <person name="Sun S."/>
            <person name="Heitman J."/>
            <person name="Bruck T."/>
            <person name="Nowrousian M."/>
        </authorList>
    </citation>
    <scope>NUCLEOTIDE SEQUENCE [LARGE SCALE GENOMIC DNA]</scope>
    <source>
        <strain evidence="9 10">IBC0246</strain>
    </source>
</reference>
<name>A0A0J0XDW2_9TREE</name>
<keyword evidence="4 6" id="KW-0274">FAD</keyword>
<evidence type="ECO:0000256" key="5">
    <source>
        <dbReference type="ARBA" id="ARBA00023002"/>
    </source>
</evidence>
<feature type="binding site" evidence="6">
    <location>
        <position position="192"/>
    </location>
    <ligand>
        <name>FAD</name>
        <dbReference type="ChEBI" id="CHEBI:57692"/>
    </ligand>
</feature>
<dbReference type="AlphaFoldDB" id="A0A0J0XDW2"/>
<dbReference type="SUPFAM" id="SSF52343">
    <property type="entry name" value="Ferredoxin reductase-like, C-terminal NADP-linked domain"/>
    <property type="match status" value="1"/>
</dbReference>
<dbReference type="Pfam" id="PF00970">
    <property type="entry name" value="FAD_binding_6"/>
    <property type="match status" value="1"/>
</dbReference>
<evidence type="ECO:0000256" key="6">
    <source>
        <dbReference type="PIRSR" id="PIRSR601834-1"/>
    </source>
</evidence>
<dbReference type="Gene3D" id="2.40.30.10">
    <property type="entry name" value="Translation factors"/>
    <property type="match status" value="1"/>
</dbReference>
<dbReference type="InterPro" id="IPR039261">
    <property type="entry name" value="FNR_nucleotide-bd"/>
</dbReference>